<sequence length="59" mass="6701">MNPGFTSHIVEVSDVESRAILDLLYAHRDYGSERRVTHRITLRGDIPRGPQDQPRSLDG</sequence>
<evidence type="ECO:0000313" key="1">
    <source>
        <dbReference type="EMBL" id="SCF13825.1"/>
    </source>
</evidence>
<evidence type="ECO:0000313" key="2">
    <source>
        <dbReference type="Proteomes" id="UP000199375"/>
    </source>
</evidence>
<proteinExistence type="predicted"/>
<dbReference type="SUPFAM" id="SSF51197">
    <property type="entry name" value="Clavaminate synthase-like"/>
    <property type="match status" value="1"/>
</dbReference>
<accession>A0A1C4XZE7</accession>
<dbReference type="AlphaFoldDB" id="A0A1C4XZE7"/>
<protein>
    <submittedName>
        <fullName evidence="1">Uncharacterized protein</fullName>
    </submittedName>
</protein>
<gene>
    <name evidence="1" type="ORF">GA0070558_13230</name>
</gene>
<name>A0A1C4XZE7_9ACTN</name>
<organism evidence="1 2">
    <name type="scientific">Micromonospora haikouensis</name>
    <dbReference type="NCBI Taxonomy" id="686309"/>
    <lineage>
        <taxon>Bacteria</taxon>
        <taxon>Bacillati</taxon>
        <taxon>Actinomycetota</taxon>
        <taxon>Actinomycetes</taxon>
        <taxon>Micromonosporales</taxon>
        <taxon>Micromonosporaceae</taxon>
        <taxon>Micromonospora</taxon>
    </lineage>
</organism>
<reference evidence="1 2" key="1">
    <citation type="submission" date="2016-06" db="EMBL/GenBank/DDBJ databases">
        <authorList>
            <person name="Kjaerup R.B."/>
            <person name="Dalgaard T.S."/>
            <person name="Juul-Madsen H.R."/>
        </authorList>
    </citation>
    <scope>NUCLEOTIDE SEQUENCE [LARGE SCALE GENOMIC DNA]</scope>
    <source>
        <strain evidence="1 2">DSM 45626</strain>
    </source>
</reference>
<dbReference type="Proteomes" id="UP000199375">
    <property type="component" value="Unassembled WGS sequence"/>
</dbReference>
<dbReference type="EMBL" id="FMCW01000032">
    <property type="protein sequence ID" value="SCF13825.1"/>
    <property type="molecule type" value="Genomic_DNA"/>
</dbReference>
<dbReference type="RefSeq" id="WP_256092146.1">
    <property type="nucleotide sequence ID" value="NZ_FMCW01000032.1"/>
</dbReference>